<keyword evidence="1" id="KW-0472">Membrane</keyword>
<dbReference type="Proteomes" id="UP000193285">
    <property type="component" value="Unassembled WGS sequence"/>
</dbReference>
<accession>A0A1X2A4J1</accession>
<evidence type="ECO:0000256" key="1">
    <source>
        <dbReference type="SAM" id="Phobius"/>
    </source>
</evidence>
<reference evidence="3 4" key="1">
    <citation type="journal article" date="2015" name="Emerg. Microbes Infect.">
        <title>Characterization of 17 strains belonging to the Mycobacterium simiae complex and description of Mycobacterium paraense sp. nov.</title>
        <authorList>
            <person name="Fusco da Costa A.R."/>
            <person name="Fedrizzi T."/>
            <person name="Lopes M.L."/>
            <person name="Pecorari M."/>
            <person name="Oliveira da Costa W.L."/>
            <person name="Giacobazzi E."/>
            <person name="da Costa Bahia J.R."/>
            <person name="De Sanctis V."/>
            <person name="Batista Lima K.V."/>
            <person name="Bertorelli R."/>
            <person name="Grottola A."/>
            <person name="Fabio A."/>
            <person name="Mariottini A."/>
            <person name="Ferretti P."/>
            <person name="Di Leva F."/>
            <person name="Fregni Serpini G."/>
            <person name="Tagliazucchi S."/>
            <person name="Rumpianesi F."/>
            <person name="Jousson O."/>
            <person name="Segata N."/>
            <person name="Tortoli E."/>
        </authorList>
    </citation>
    <scope>NUCLEOTIDE SEQUENCE [LARGE SCALE GENOMIC DNA]</scope>
    <source>
        <strain evidence="3 4">IEC33</strain>
    </source>
</reference>
<dbReference type="AlphaFoldDB" id="A0A1X2A4J1"/>
<organism evidence="3 4">
    <name type="scientific">Mycobacterium paraense</name>
    <dbReference type="NCBI Taxonomy" id="767916"/>
    <lineage>
        <taxon>Bacteria</taxon>
        <taxon>Bacillati</taxon>
        <taxon>Actinomycetota</taxon>
        <taxon>Actinomycetes</taxon>
        <taxon>Mycobacteriales</taxon>
        <taxon>Mycobacteriaceae</taxon>
        <taxon>Mycobacterium</taxon>
        <taxon>Mycobacterium simiae complex</taxon>
    </lineage>
</organism>
<dbReference type="STRING" id="767916.AWB91_12610"/>
<evidence type="ECO:0000313" key="3">
    <source>
        <dbReference type="EMBL" id="ORW38332.1"/>
    </source>
</evidence>
<dbReference type="InterPro" id="IPR000572">
    <property type="entry name" value="OxRdtase_Mopterin-bd_dom"/>
</dbReference>
<dbReference type="EMBL" id="LQPN01000072">
    <property type="protein sequence ID" value="ORW38332.1"/>
    <property type="molecule type" value="Genomic_DNA"/>
</dbReference>
<dbReference type="CDD" id="cd00321">
    <property type="entry name" value="SO_family_Moco"/>
    <property type="match status" value="1"/>
</dbReference>
<sequence>MADPGPPPGRARSALGPGRWRSPVRGPWLTSVFGLVLLIGIPIEFLTGLASYAAYNPGFRSNDPNPKHGLFGLYLFDWLTSPGWVYRLTEGVHVMLGLALVPVVLAKLWSVMPRLFAWPRRPSVAQVLERASLILVVGGVAVEMTTGILNIDYLTTINFYSAHFFGAWAFIAGFVVHVCLKFGDMLTALRSRRLRTELRTGLAETRPEEADDGLVPLEPAAPTISRRGILALVGGTSLVVVLSNAGDTIGGFTRRFAVFGTHYRSNGPAGNDFPVNHTAAARRIAASQTGPDWRLVVTGTQRLSVSRTQLTSMRLTSAAMPIACTEGWSTTQTWTGVPLADLARLAGIERPGSARIESLDSLTVMLSAVQIGAADAMLALRVNGADLSLDHGFPARVMVPAAPGTHNLKWIKRIAFSEAS</sequence>
<dbReference type="Pfam" id="PF00174">
    <property type="entry name" value="Oxidored_molyb"/>
    <property type="match status" value="1"/>
</dbReference>
<feature type="transmembrane region" description="Helical" evidence="1">
    <location>
        <begin position="131"/>
        <end position="151"/>
    </location>
</feature>
<dbReference type="InterPro" id="IPR036374">
    <property type="entry name" value="OxRdtase_Mopterin-bd_sf"/>
</dbReference>
<feature type="transmembrane region" description="Helical" evidence="1">
    <location>
        <begin position="92"/>
        <end position="110"/>
    </location>
</feature>
<dbReference type="Gene3D" id="3.90.420.10">
    <property type="entry name" value="Oxidoreductase, molybdopterin-binding domain"/>
    <property type="match status" value="1"/>
</dbReference>
<proteinExistence type="predicted"/>
<protein>
    <recommendedName>
        <fullName evidence="2">Oxidoreductase molybdopterin-binding domain-containing protein</fullName>
    </recommendedName>
</protein>
<gene>
    <name evidence="3" type="ORF">AWB90_23885</name>
</gene>
<keyword evidence="1" id="KW-1133">Transmembrane helix</keyword>
<feature type="transmembrane region" description="Helical" evidence="1">
    <location>
        <begin position="163"/>
        <end position="183"/>
    </location>
</feature>
<feature type="domain" description="Oxidoreductase molybdopterin-binding" evidence="2">
    <location>
        <begin position="291"/>
        <end position="418"/>
    </location>
</feature>
<evidence type="ECO:0000313" key="4">
    <source>
        <dbReference type="Proteomes" id="UP000193285"/>
    </source>
</evidence>
<dbReference type="PANTHER" id="PTHR43032">
    <property type="entry name" value="PROTEIN-METHIONINE-SULFOXIDE REDUCTASE"/>
    <property type="match status" value="1"/>
</dbReference>
<dbReference type="SUPFAM" id="SSF56524">
    <property type="entry name" value="Oxidoreductase molybdopterin-binding domain"/>
    <property type="match status" value="1"/>
</dbReference>
<comment type="caution">
    <text evidence="3">The sequence shown here is derived from an EMBL/GenBank/DDBJ whole genome shotgun (WGS) entry which is preliminary data.</text>
</comment>
<feature type="transmembrane region" description="Helical" evidence="1">
    <location>
        <begin position="28"/>
        <end position="55"/>
    </location>
</feature>
<dbReference type="PANTHER" id="PTHR43032:SF2">
    <property type="entry name" value="BLL0505 PROTEIN"/>
    <property type="match status" value="1"/>
</dbReference>
<evidence type="ECO:0000259" key="2">
    <source>
        <dbReference type="Pfam" id="PF00174"/>
    </source>
</evidence>
<name>A0A1X2A4J1_9MYCO</name>
<keyword evidence="1" id="KW-0812">Transmembrane</keyword>